<dbReference type="PANTHER" id="PTHR46268:SF6">
    <property type="entry name" value="UNIVERSAL STRESS PROTEIN UP12"/>
    <property type="match status" value="1"/>
</dbReference>
<evidence type="ECO:0000259" key="2">
    <source>
        <dbReference type="Pfam" id="PF00582"/>
    </source>
</evidence>
<evidence type="ECO:0000256" key="1">
    <source>
        <dbReference type="ARBA" id="ARBA00008791"/>
    </source>
</evidence>
<reference evidence="3 4" key="1">
    <citation type="journal article" date="2019" name="Int. J. Syst. Evol. Microbiol.">
        <title>The Global Catalogue of Microorganisms (GCM) 10K type strain sequencing project: providing services to taxonomists for standard genome sequencing and annotation.</title>
        <authorList>
            <consortium name="The Broad Institute Genomics Platform"/>
            <consortium name="The Broad Institute Genome Sequencing Center for Infectious Disease"/>
            <person name="Wu L."/>
            <person name="Ma J."/>
        </authorList>
    </citation>
    <scope>NUCLEOTIDE SEQUENCE [LARGE SCALE GENOMIC DNA]</scope>
    <source>
        <strain evidence="3 4">JCM 11896</strain>
    </source>
</reference>
<dbReference type="SUPFAM" id="SSF52402">
    <property type="entry name" value="Adenine nucleotide alpha hydrolases-like"/>
    <property type="match status" value="1"/>
</dbReference>
<dbReference type="PRINTS" id="PR01438">
    <property type="entry name" value="UNVRSLSTRESS"/>
</dbReference>
<organism evidence="3 4">
    <name type="scientific">Pseudonocardia kongjuensis</name>
    <dbReference type="NCBI Taxonomy" id="102227"/>
    <lineage>
        <taxon>Bacteria</taxon>
        <taxon>Bacillati</taxon>
        <taxon>Actinomycetota</taxon>
        <taxon>Actinomycetes</taxon>
        <taxon>Pseudonocardiales</taxon>
        <taxon>Pseudonocardiaceae</taxon>
        <taxon>Pseudonocardia</taxon>
    </lineage>
</organism>
<accession>A0ABN1XT37</accession>
<dbReference type="Gene3D" id="3.40.50.620">
    <property type="entry name" value="HUPs"/>
    <property type="match status" value="1"/>
</dbReference>
<dbReference type="Pfam" id="PF00582">
    <property type="entry name" value="Usp"/>
    <property type="match status" value="1"/>
</dbReference>
<evidence type="ECO:0000313" key="4">
    <source>
        <dbReference type="Proteomes" id="UP001501414"/>
    </source>
</evidence>
<evidence type="ECO:0000313" key="3">
    <source>
        <dbReference type="EMBL" id="GAA1389263.1"/>
    </source>
</evidence>
<gene>
    <name evidence="3" type="ORF">GCM10009613_27920</name>
</gene>
<dbReference type="InterPro" id="IPR006016">
    <property type="entry name" value="UspA"/>
</dbReference>
<dbReference type="CDD" id="cd00293">
    <property type="entry name" value="USP-like"/>
    <property type="match status" value="1"/>
</dbReference>
<sequence length="141" mass="14763">MGSDMTICVAYGPTPEGTAALDLAVRESRLRGARLVALATEHQERFENDTEPDDGGPLRDRVESRLAALRADGDPETDVQVIDDGGDAAEAILDLAAAAGASLLVVGVRRRSPVGKLLTGSVAQRIILESPVPVLVTHAAR</sequence>
<dbReference type="InterPro" id="IPR014729">
    <property type="entry name" value="Rossmann-like_a/b/a_fold"/>
</dbReference>
<dbReference type="InterPro" id="IPR006015">
    <property type="entry name" value="Universal_stress_UspA"/>
</dbReference>
<keyword evidence="4" id="KW-1185">Reference proteome</keyword>
<feature type="domain" description="UspA" evidence="2">
    <location>
        <begin position="6"/>
        <end position="138"/>
    </location>
</feature>
<protein>
    <submittedName>
        <fullName evidence="3">Universal stress protein</fullName>
    </submittedName>
</protein>
<comment type="caution">
    <text evidence="3">The sequence shown here is derived from an EMBL/GenBank/DDBJ whole genome shotgun (WGS) entry which is preliminary data.</text>
</comment>
<comment type="similarity">
    <text evidence="1">Belongs to the universal stress protein A family.</text>
</comment>
<name>A0ABN1XT37_9PSEU</name>
<dbReference type="PANTHER" id="PTHR46268">
    <property type="entry name" value="STRESS RESPONSE PROTEIN NHAX"/>
    <property type="match status" value="1"/>
</dbReference>
<dbReference type="Proteomes" id="UP001501414">
    <property type="component" value="Unassembled WGS sequence"/>
</dbReference>
<proteinExistence type="inferred from homology"/>
<dbReference type="EMBL" id="BAAAJK010000009">
    <property type="protein sequence ID" value="GAA1389263.1"/>
    <property type="molecule type" value="Genomic_DNA"/>
</dbReference>